<feature type="compositionally biased region" description="Polar residues" evidence="1">
    <location>
        <begin position="44"/>
        <end position="56"/>
    </location>
</feature>
<feature type="region of interest" description="Disordered" evidence="1">
    <location>
        <begin position="28"/>
        <end position="56"/>
    </location>
</feature>
<evidence type="ECO:0000256" key="1">
    <source>
        <dbReference type="SAM" id="MobiDB-lite"/>
    </source>
</evidence>
<evidence type="ECO:0000313" key="3">
    <source>
        <dbReference type="EMBL" id="BAY53261.1"/>
    </source>
</evidence>
<name>A0A1Z4J962_LEPBY</name>
<evidence type="ECO:0000256" key="2">
    <source>
        <dbReference type="SAM" id="SignalP"/>
    </source>
</evidence>
<dbReference type="AlphaFoldDB" id="A0A1Z4J962"/>
<feature type="compositionally biased region" description="Low complexity" evidence="1">
    <location>
        <begin position="28"/>
        <end position="37"/>
    </location>
</feature>
<keyword evidence="4" id="KW-1185">Reference proteome</keyword>
<sequence length="318" mass="36108">MTIMNSYKLMPLALIGLIQACNVSTPSSVATQSSSTPIPKSATVPRSNEPTSEAQITQRPNLPAFCDRSEYETFFEKFVFGKDEHGNDLRAMYTADRIEVRDYDNPAQVLEVLRRRDDEFSINLVDTRWVQLVPSSVDNSPYTRLKLDIDRTSADTFRVNYIKAQYRYTGDVTGTESEEIVQTYGNPGAYIFQHQNGCWKLTQKLQSTKNVTSAASPIHVNTLGLTENMPYSEARQKLIDQGWQPHTQGDPPNRREQVVRMLLERGYVEVKDCSGTGQAPCRFEFVNNNGELLVVSTIPQDNPNAERVVWRWFIEAKP</sequence>
<feature type="signal peptide" evidence="2">
    <location>
        <begin position="1"/>
        <end position="20"/>
    </location>
</feature>
<evidence type="ECO:0000313" key="4">
    <source>
        <dbReference type="Proteomes" id="UP000217895"/>
    </source>
</evidence>
<evidence type="ECO:0008006" key="5">
    <source>
        <dbReference type="Google" id="ProtNLM"/>
    </source>
</evidence>
<protein>
    <recommendedName>
        <fullName evidence="5">Lipoprotein</fullName>
    </recommendedName>
</protein>
<organism evidence="3 4">
    <name type="scientific">Leptolyngbya boryana NIES-2135</name>
    <dbReference type="NCBI Taxonomy" id="1973484"/>
    <lineage>
        <taxon>Bacteria</taxon>
        <taxon>Bacillati</taxon>
        <taxon>Cyanobacteriota</taxon>
        <taxon>Cyanophyceae</taxon>
        <taxon>Leptolyngbyales</taxon>
        <taxon>Leptolyngbyaceae</taxon>
        <taxon>Leptolyngbya group</taxon>
        <taxon>Leptolyngbya</taxon>
    </lineage>
</organism>
<feature type="chain" id="PRO_5011118397" description="Lipoprotein" evidence="2">
    <location>
        <begin position="21"/>
        <end position="318"/>
    </location>
</feature>
<keyword evidence="2" id="KW-0732">Signal</keyword>
<gene>
    <name evidence="3" type="ORF">NIES2135_00630</name>
</gene>
<reference evidence="3 4" key="1">
    <citation type="submission" date="2017-06" db="EMBL/GenBank/DDBJ databases">
        <title>Genome sequencing of cyanobaciteial culture collection at National Institute for Environmental Studies (NIES).</title>
        <authorList>
            <person name="Hirose Y."/>
            <person name="Shimura Y."/>
            <person name="Fujisawa T."/>
            <person name="Nakamura Y."/>
            <person name="Kawachi M."/>
        </authorList>
    </citation>
    <scope>NUCLEOTIDE SEQUENCE [LARGE SCALE GENOMIC DNA]</scope>
    <source>
        <strain evidence="3 4">NIES-2135</strain>
    </source>
</reference>
<accession>A0A1Z4J962</accession>
<proteinExistence type="predicted"/>
<dbReference type="Proteomes" id="UP000217895">
    <property type="component" value="Chromosome"/>
</dbReference>
<dbReference type="EMBL" id="AP018203">
    <property type="protein sequence ID" value="BAY53261.1"/>
    <property type="molecule type" value="Genomic_DNA"/>
</dbReference>